<dbReference type="VEuPathDB" id="FungiDB:GWK60_F01837"/>
<dbReference type="PIRSF" id="PIRSF005719">
    <property type="entry name" value="SMC"/>
    <property type="match status" value="1"/>
</dbReference>
<keyword evidence="4" id="KW-0158">Chromosome</keyword>
<evidence type="ECO:0000256" key="1">
    <source>
        <dbReference type="ARBA" id="ARBA00004123"/>
    </source>
</evidence>
<dbReference type="PANTHER" id="PTHR18937:SF12">
    <property type="entry name" value="STRUCTURAL MAINTENANCE OF CHROMOSOMES PROTEIN"/>
    <property type="match status" value="1"/>
</dbReference>
<dbReference type="GO" id="GO:0006302">
    <property type="term" value="P:double-strand break repair"/>
    <property type="evidence" value="ECO:0007669"/>
    <property type="project" value="EnsemblFungi"/>
</dbReference>
<dbReference type="InterPro" id="IPR027417">
    <property type="entry name" value="P-loop_NTPase"/>
</dbReference>
<evidence type="ECO:0000259" key="12">
    <source>
        <dbReference type="SMART" id="SM00968"/>
    </source>
</evidence>
<dbReference type="InterPro" id="IPR024704">
    <property type="entry name" value="SMC"/>
</dbReference>
<dbReference type="PANTHER" id="PTHR18937">
    <property type="entry name" value="STRUCTURAL MAINTENANCE OF CHROMOSOMES SMC FAMILY MEMBER"/>
    <property type="match status" value="1"/>
</dbReference>
<evidence type="ECO:0000256" key="2">
    <source>
        <dbReference type="ARBA" id="ARBA00004286"/>
    </source>
</evidence>
<accession>A0A0W0D5Q9</accession>
<dbReference type="GO" id="GO:0030892">
    <property type="term" value="C:mitotic cohesin complex"/>
    <property type="evidence" value="ECO:0007669"/>
    <property type="project" value="EnsemblFungi"/>
</dbReference>
<dbReference type="GO" id="GO:0003680">
    <property type="term" value="F:minor groove of adenine-thymine-rich DNA binding"/>
    <property type="evidence" value="ECO:0007669"/>
    <property type="project" value="EnsemblFungi"/>
</dbReference>
<dbReference type="VEuPathDB" id="FungiDB:GVI51_F01837"/>
<dbReference type="Proteomes" id="UP000054886">
    <property type="component" value="Unassembled WGS sequence"/>
</dbReference>
<evidence type="ECO:0000313" key="13">
    <source>
        <dbReference type="EMBL" id="KTB12346.1"/>
    </source>
</evidence>
<dbReference type="GO" id="GO:0016887">
    <property type="term" value="F:ATP hydrolysis activity"/>
    <property type="evidence" value="ECO:0007669"/>
    <property type="project" value="InterPro"/>
</dbReference>
<evidence type="ECO:0000256" key="8">
    <source>
        <dbReference type="ARBA" id="ARBA00023242"/>
    </source>
</evidence>
<dbReference type="Gene3D" id="3.30.70.1620">
    <property type="match status" value="1"/>
</dbReference>
<evidence type="ECO:0000256" key="3">
    <source>
        <dbReference type="ARBA" id="ARBA00005597"/>
    </source>
</evidence>
<dbReference type="EMBL" id="LLZZ01000022">
    <property type="protein sequence ID" value="KTB12346.1"/>
    <property type="molecule type" value="Genomic_DNA"/>
</dbReference>
<dbReference type="Pfam" id="PF02463">
    <property type="entry name" value="SMC_N"/>
    <property type="match status" value="1"/>
</dbReference>
<comment type="similarity">
    <text evidence="3">Belongs to the SMC family. SMC1 subfamily.</text>
</comment>
<feature type="coiled-coil region" evidence="11">
    <location>
        <begin position="251"/>
        <end position="365"/>
    </location>
</feature>
<dbReference type="AlphaFoldDB" id="A0A0W0D5Q9"/>
<keyword evidence="6" id="KW-0498">Mitosis</keyword>
<feature type="coiled-coil region" evidence="11">
    <location>
        <begin position="729"/>
        <end position="785"/>
    </location>
</feature>
<dbReference type="Gene3D" id="1.10.287.1490">
    <property type="match status" value="1"/>
</dbReference>
<comment type="subcellular location">
    <subcellularLocation>
        <location evidence="2">Chromosome</location>
    </subcellularLocation>
    <subcellularLocation>
        <location evidence="1 10">Nucleus</location>
    </subcellularLocation>
</comment>
<dbReference type="GO" id="GO:0003690">
    <property type="term" value="F:double-stranded DNA binding"/>
    <property type="evidence" value="ECO:0007669"/>
    <property type="project" value="EnsemblFungi"/>
</dbReference>
<dbReference type="SUPFAM" id="SSF75553">
    <property type="entry name" value="Smc hinge domain"/>
    <property type="match status" value="1"/>
</dbReference>
<feature type="coiled-coil region" evidence="11">
    <location>
        <begin position="809"/>
        <end position="934"/>
    </location>
</feature>
<dbReference type="VEuPathDB" id="FungiDB:CAGL0F02079g"/>
<keyword evidence="8 10" id="KW-0539">Nucleus</keyword>
<dbReference type="GO" id="GO:0042802">
    <property type="term" value="F:identical protein binding"/>
    <property type="evidence" value="ECO:0007669"/>
    <property type="project" value="EnsemblFungi"/>
</dbReference>
<dbReference type="GO" id="GO:0007064">
    <property type="term" value="P:mitotic sister chromatid cohesion"/>
    <property type="evidence" value="ECO:0007669"/>
    <property type="project" value="EnsemblFungi"/>
</dbReference>
<evidence type="ECO:0000256" key="6">
    <source>
        <dbReference type="ARBA" id="ARBA00022776"/>
    </source>
</evidence>
<comment type="caution">
    <text evidence="13">The sequence shown here is derived from an EMBL/GenBank/DDBJ whole genome shotgun (WGS) entry which is preliminary data.</text>
</comment>
<dbReference type="VEuPathDB" id="FungiDB:B1J91_F02079g"/>
<dbReference type="SUPFAM" id="SSF52540">
    <property type="entry name" value="P-loop containing nucleoside triphosphate hydrolases"/>
    <property type="match status" value="1"/>
</dbReference>
<evidence type="ECO:0000256" key="4">
    <source>
        <dbReference type="ARBA" id="ARBA00022454"/>
    </source>
</evidence>
<dbReference type="Pfam" id="PF06470">
    <property type="entry name" value="SMC_hinge"/>
    <property type="match status" value="1"/>
</dbReference>
<dbReference type="InterPro" id="IPR003395">
    <property type="entry name" value="RecF/RecN/SMC_N"/>
</dbReference>
<dbReference type="Gene3D" id="1.20.1060.20">
    <property type="match status" value="1"/>
</dbReference>
<dbReference type="InterPro" id="IPR028468">
    <property type="entry name" value="Smc1_ABC"/>
</dbReference>
<keyword evidence="7 11" id="KW-0175">Coiled coil</keyword>
<feature type="coiled-coil region" evidence="11">
    <location>
        <begin position="405"/>
        <end position="443"/>
    </location>
</feature>
<evidence type="ECO:0000256" key="5">
    <source>
        <dbReference type="ARBA" id="ARBA00022618"/>
    </source>
</evidence>
<proteinExistence type="inferred from homology"/>
<evidence type="ECO:0000256" key="7">
    <source>
        <dbReference type="ARBA" id="ARBA00023054"/>
    </source>
</evidence>
<dbReference type="CDD" id="cd03275">
    <property type="entry name" value="ABC_SMC1_euk"/>
    <property type="match status" value="2"/>
</dbReference>
<dbReference type="Gene3D" id="3.40.50.300">
    <property type="entry name" value="P-loop containing nucleotide triphosphate hydrolases"/>
    <property type="match status" value="2"/>
</dbReference>
<keyword evidence="9" id="KW-0131">Cell cycle</keyword>
<dbReference type="InterPro" id="IPR010935">
    <property type="entry name" value="SMC_hinge"/>
</dbReference>
<evidence type="ECO:0000313" key="14">
    <source>
        <dbReference type="Proteomes" id="UP000054886"/>
    </source>
</evidence>
<evidence type="ECO:0000256" key="9">
    <source>
        <dbReference type="ARBA" id="ARBA00023306"/>
    </source>
</evidence>
<organism evidence="13 14">
    <name type="scientific">Candida glabrata</name>
    <name type="common">Yeast</name>
    <name type="synonym">Torulopsis glabrata</name>
    <dbReference type="NCBI Taxonomy" id="5478"/>
    <lineage>
        <taxon>Eukaryota</taxon>
        <taxon>Fungi</taxon>
        <taxon>Dikarya</taxon>
        <taxon>Ascomycota</taxon>
        <taxon>Saccharomycotina</taxon>
        <taxon>Saccharomycetes</taxon>
        <taxon>Saccharomycetales</taxon>
        <taxon>Saccharomycetaceae</taxon>
        <taxon>Nakaseomyces</taxon>
    </lineage>
</organism>
<feature type="domain" description="SMC hinge" evidence="12">
    <location>
        <begin position="525"/>
        <end position="640"/>
    </location>
</feature>
<dbReference type="GO" id="GO:0005634">
    <property type="term" value="C:nucleus"/>
    <property type="evidence" value="ECO:0007669"/>
    <property type="project" value="UniProtKB-SubCell"/>
</dbReference>
<reference evidence="13 14" key="1">
    <citation type="submission" date="2015-10" db="EMBL/GenBank/DDBJ databases">
        <title>Draft genomes sequences of Candida glabrata isolates 1A, 1B, 2A, 2B, 3A and 3B.</title>
        <authorList>
            <person name="Haavelsrud O.E."/>
            <person name="Gaustad P."/>
        </authorList>
    </citation>
    <scope>NUCLEOTIDE SEQUENCE [LARGE SCALE GENOMIC DNA]</scope>
    <source>
        <strain evidence="13">910700640</strain>
    </source>
</reference>
<dbReference type="GO" id="GO:0000070">
    <property type="term" value="P:mitotic sister chromatid segregation"/>
    <property type="evidence" value="ECO:0007669"/>
    <property type="project" value="EnsemblFungi"/>
</dbReference>
<sequence length="1223" mass="140711">MGRLVGLELYNFKSYKGTVNVDFGDSNFTSIIGPNGSGKSNLMDAISFVLGIRSSSLRSSALKDLIYRDIISRENTPTETDNDENENRTAYVKAFYEYDGKVVELMRLISRLGDTSYKLDGNTVTYKEYSQFLESQNILIKAKNFLVFQGDVEQIASQSPLGLTKLIEEVSGSMQYKKEYEELKDQYDKICQASTESIKKRRRIHAELKTYKEGMSRDEEYRKYVQKKKRVQTNLSLWQLYHMEDERYQCLQKLEESQNDVDVIREKLEAEEKNLEVFKKALSKEAVLLTKKKNHIRSISKEKEKAESDLKVVKIPQNASINRLKNLDKRVDSLQKDLEREEANLEKYKHQLKVVTDSKNSFEQEILSKSKNNNKFTLSEDDLKLYDELKGEYLNNGGIEIEDTLNLLDNKKEEITADLKIINDKVEISKQRIEEELVTKKEEQEAKIRDSTLLLNEKNDLHSHKLDELRKTQKDIEYWNNKEFDLNHKLRDTLVKLDDLNATQRESNKERKLRENVAMLKRFFPGVRGLVHELCKPKRDKYKLAVSTVLGKNFDSVIVDSLSVAQECISFLKKQRTGVISFIPLDTIDAATPRMPVPESETYTLAINTVEYKDDLVRAMYYVCSDTIICDNLDIARDLKWNKNANVKIVTLDGALINKTGLMTGGITSDSANRWDKDEYQSLLDLKDKLIVDVEEAANKSRQSTLIARELEVSLSSLTSEISYIRTQITQTKRAVEETETEINHHNNLIDREFLPQVKDLENKISGLEDEIRDWNTKRETLQEKCFARLTEKVGFTMKDYESHTGEMIRKQTKELQILQKQILNLENKVEFETGRCNATKDRLQNVQETKNSVQHELNELIDQEKSIKLSIETLEGELDGKNEELKSIKAAFDSKQKDASATEDIISEYNNRLASIESDRNEIKDDITRLDLEKMSILKNCQVSGIIVPVVSEVGLEELPASKVDDEAIEIAKKIEIDFSKLPRKYKEATSAAVKQDLNNQIRDIDDVLEELQPNARAVERFDDAKSRFDEVDKETEGLKTEERKVFDEFLKVKQKRKELFENAFEKINEHLDAIYSELTRNVNSTSILGGGSASMTIEDEDEPFNAGIRYHATPPMKRFKDMEYLSGGEKTVAALALLFAINSYNPSPFFILDEVDAALDISNVQRIAAYIRRHGNPDLQFIVISLKNTMFEKSDALVGVFRQQQENSSKIVTLDLNQYAT</sequence>
<gene>
    <name evidence="13" type="ORF">AO440_001189</name>
</gene>
<dbReference type="GO" id="GO:0005524">
    <property type="term" value="F:ATP binding"/>
    <property type="evidence" value="ECO:0007669"/>
    <property type="project" value="InterPro"/>
</dbReference>
<protein>
    <recommendedName>
        <fullName evidence="10">Structural maintenance of chromosomes protein</fullName>
    </recommendedName>
</protein>
<evidence type="ECO:0000256" key="10">
    <source>
        <dbReference type="PIRNR" id="PIRNR005719"/>
    </source>
</evidence>
<dbReference type="InterPro" id="IPR036277">
    <property type="entry name" value="SMC_hinge_sf"/>
</dbReference>
<keyword evidence="5" id="KW-0132">Cell division</keyword>
<dbReference type="GO" id="GO:0051301">
    <property type="term" value="P:cell division"/>
    <property type="evidence" value="ECO:0007669"/>
    <property type="project" value="UniProtKB-KW"/>
</dbReference>
<dbReference type="SMART" id="SM00968">
    <property type="entry name" value="SMC_hinge"/>
    <property type="match status" value="1"/>
</dbReference>
<name>A0A0W0D5Q9_CANGB</name>
<evidence type="ECO:0000256" key="11">
    <source>
        <dbReference type="SAM" id="Coils"/>
    </source>
</evidence>